<feature type="binding site" evidence="14">
    <location>
        <position position="138"/>
    </location>
    <ligand>
        <name>Zn(2+)</name>
        <dbReference type="ChEBI" id="CHEBI:29105"/>
        <label>1</label>
        <note>catalytic</note>
    </ligand>
</feature>
<evidence type="ECO:0000256" key="13">
    <source>
        <dbReference type="PIRSR" id="PIRSR004803-2"/>
    </source>
</evidence>
<evidence type="ECO:0000313" key="17">
    <source>
        <dbReference type="EMBL" id="ETA74845.1"/>
    </source>
</evidence>
<dbReference type="PANTHER" id="PTHR43694:SF4">
    <property type="entry name" value="RIBONUCLEASE J 2"/>
    <property type="match status" value="1"/>
</dbReference>
<dbReference type="Gene3D" id="3.10.20.580">
    <property type="match status" value="1"/>
</dbReference>
<evidence type="ECO:0000256" key="7">
    <source>
        <dbReference type="ARBA" id="ARBA00022801"/>
    </source>
</evidence>
<evidence type="ECO:0000256" key="14">
    <source>
        <dbReference type="PIRSR" id="PIRSR004803-3"/>
    </source>
</evidence>
<keyword evidence="3 11" id="KW-0698">rRNA processing</keyword>
<comment type="cofactor">
    <cofactor evidence="14">
        <name>Zn(2+)</name>
        <dbReference type="ChEBI" id="CHEBI:29105"/>
    </cofactor>
    <text evidence="14">Binds 2 Zn(2+) ions per subunit. It is not clear if Zn(2+) or Mg(2+) is physiologically important.</text>
</comment>
<dbReference type="InterPro" id="IPR004613">
    <property type="entry name" value="RNase_J"/>
</dbReference>
<comment type="subcellular location">
    <subcellularLocation>
        <location evidence="1 11">Cytoplasm</location>
    </subcellularLocation>
</comment>
<accession>V7HZZ2</accession>
<feature type="binding site" evidence="13">
    <location>
        <begin position="229"/>
        <end position="231"/>
    </location>
    <ligand>
        <name>substrate</name>
    </ligand>
</feature>
<dbReference type="PANTHER" id="PTHR43694">
    <property type="entry name" value="RIBONUCLEASE J"/>
    <property type="match status" value="1"/>
</dbReference>
<dbReference type="NCBIfam" id="TIGR00649">
    <property type="entry name" value="MG423"/>
    <property type="match status" value="1"/>
</dbReference>
<dbReference type="InterPro" id="IPR036866">
    <property type="entry name" value="RibonucZ/Hydroxyglut_hydro"/>
</dbReference>
<comment type="cofactor">
    <cofactor evidence="14">
        <name>Ca(2+)</name>
        <dbReference type="ChEBI" id="CHEBI:29108"/>
    </cofactor>
    <text evidence="14">Binds 1 Ca(2+) cation per subunit. Seen in 1 crystal structure, it is not clear if it is physiologically important.</text>
</comment>
<feature type="binding site" evidence="14">
    <location>
        <position position="44"/>
    </location>
    <ligand>
        <name>Ca(2+)</name>
        <dbReference type="ChEBI" id="CHEBI:29108"/>
    </ligand>
</feature>
<dbReference type="Gene3D" id="3.60.15.10">
    <property type="entry name" value="Ribonuclease Z/Hydroxyacylglutathione hydrolase-like"/>
    <property type="match status" value="1"/>
</dbReference>
<evidence type="ECO:0000313" key="18">
    <source>
        <dbReference type="Proteomes" id="UP000018559"/>
    </source>
</evidence>
<dbReference type="GO" id="GO:0004534">
    <property type="term" value="F:5'-3' RNA exonuclease activity"/>
    <property type="evidence" value="ECO:0007669"/>
    <property type="project" value="UniProtKB-UniRule"/>
</dbReference>
<comment type="function">
    <text evidence="11">An RNase that has 5'-3' exonuclease and possibly endonuclease activity. Involved in maturation of rRNA and in some organisms also mRNA maturation and/or decay.</text>
</comment>
<keyword evidence="10 11" id="KW-0694">RNA-binding</keyword>
<dbReference type="GO" id="GO:0004521">
    <property type="term" value="F:RNA endonuclease activity"/>
    <property type="evidence" value="ECO:0007669"/>
    <property type="project" value="UniProtKB-UniRule"/>
</dbReference>
<dbReference type="FunFam" id="3.10.20.580:FF:000001">
    <property type="entry name" value="Ribonuclease J"/>
    <property type="match status" value="1"/>
</dbReference>
<keyword evidence="5 14" id="KW-0479">Metal-binding</keyword>
<comment type="subunit">
    <text evidence="11">Homodimer, may be a subunit of the RNA degradosome.</text>
</comment>
<gene>
    <name evidence="11" type="primary">rnj</name>
    <name evidence="17" type="ORF">LEQ_0242c</name>
</gene>
<evidence type="ECO:0000256" key="12">
    <source>
        <dbReference type="PIRSR" id="PIRSR004803-1"/>
    </source>
</evidence>
<dbReference type="Gene3D" id="3.40.50.10710">
    <property type="entry name" value="Metallo-hydrolase/oxidoreductase"/>
    <property type="match status" value="1"/>
</dbReference>
<comment type="caution">
    <text evidence="11">Lacks conserved residue(s) required for the propagation of feature annotation.</text>
</comment>
<dbReference type="PIRSF" id="PIRSF004803">
    <property type="entry name" value="RnjA"/>
    <property type="match status" value="1"/>
</dbReference>
<evidence type="ECO:0000256" key="2">
    <source>
        <dbReference type="ARBA" id="ARBA00022490"/>
    </source>
</evidence>
<feature type="active site" description="Proton acceptor" evidence="12">
    <location>
        <position position="365"/>
    </location>
</feature>
<dbReference type="GO" id="GO:0003723">
    <property type="term" value="F:RNA binding"/>
    <property type="evidence" value="ECO:0007669"/>
    <property type="project" value="UniProtKB-UniRule"/>
</dbReference>
<evidence type="ECO:0000256" key="4">
    <source>
        <dbReference type="ARBA" id="ARBA00022722"/>
    </source>
</evidence>
<evidence type="ECO:0000256" key="11">
    <source>
        <dbReference type="HAMAP-Rule" id="MF_01491"/>
    </source>
</evidence>
<dbReference type="RefSeq" id="WP_023858893.1">
    <property type="nucleotide sequence ID" value="NZ_AWWH01000040.1"/>
</dbReference>
<organism evidence="17 18">
    <name type="scientific">Ligilactobacillus equi DPC 6820</name>
    <dbReference type="NCBI Taxonomy" id="1392007"/>
    <lineage>
        <taxon>Bacteria</taxon>
        <taxon>Bacillati</taxon>
        <taxon>Bacillota</taxon>
        <taxon>Bacilli</taxon>
        <taxon>Lactobacillales</taxon>
        <taxon>Lactobacillaceae</taxon>
        <taxon>Ligilactobacillus</taxon>
    </lineage>
</organism>
<dbReference type="Pfam" id="PF00753">
    <property type="entry name" value="Lactamase_B"/>
    <property type="match status" value="1"/>
</dbReference>
<feature type="active site" description="Proton donor" evidence="12">
    <location>
        <position position="192"/>
    </location>
</feature>
<feature type="compositionally biased region" description="Basic residues" evidence="15">
    <location>
        <begin position="572"/>
        <end position="584"/>
    </location>
</feature>
<feature type="binding site" evidence="14">
    <location>
        <position position="73"/>
    </location>
    <ligand>
        <name>Zn(2+)</name>
        <dbReference type="ChEBI" id="CHEBI:29105"/>
        <label>1</label>
        <note>catalytic</note>
    </ligand>
</feature>
<keyword evidence="14" id="KW-0106">Calcium</keyword>
<evidence type="ECO:0000256" key="1">
    <source>
        <dbReference type="ARBA" id="ARBA00004496"/>
    </source>
</evidence>
<dbReference type="AlphaFoldDB" id="V7HZZ2"/>
<dbReference type="SUPFAM" id="SSF56281">
    <property type="entry name" value="Metallo-hydrolase/oxidoreductase"/>
    <property type="match status" value="1"/>
</dbReference>
<comment type="similarity">
    <text evidence="11">Belongs to the metallo-beta-lactamase superfamily. RNA-metabolizing metallo-beta-lactamase-like family. Bacterial RNase J subfamily.</text>
</comment>
<keyword evidence="7 11" id="KW-0378">Hydrolase</keyword>
<evidence type="ECO:0000256" key="5">
    <source>
        <dbReference type="ARBA" id="ARBA00022723"/>
    </source>
</evidence>
<dbReference type="InterPro" id="IPR042173">
    <property type="entry name" value="RNase_J_2"/>
</dbReference>
<feature type="binding site" evidence="14">
    <location>
        <position position="46"/>
    </location>
    <ligand>
        <name>Ca(2+)</name>
        <dbReference type="ChEBI" id="CHEBI:29108"/>
    </ligand>
</feature>
<dbReference type="SMART" id="SM00849">
    <property type="entry name" value="Lactamase_B"/>
    <property type="match status" value="1"/>
</dbReference>
<keyword evidence="2 11" id="KW-0963">Cytoplasm</keyword>
<evidence type="ECO:0000256" key="6">
    <source>
        <dbReference type="ARBA" id="ARBA00022759"/>
    </source>
</evidence>
<dbReference type="InterPro" id="IPR011108">
    <property type="entry name" value="RMMBL"/>
</dbReference>
<evidence type="ECO:0000256" key="10">
    <source>
        <dbReference type="ARBA" id="ARBA00022884"/>
    </source>
</evidence>
<evidence type="ECO:0000256" key="15">
    <source>
        <dbReference type="SAM" id="MobiDB-lite"/>
    </source>
</evidence>
<reference evidence="17 18" key="1">
    <citation type="journal article" date="2014" name="Genome Announc.">
        <title>The Genome of the Predominant Equine Lactobacillus Species, Lactobacillus equi, Is Reflective of Its Lifestyle Adaptations to an Herbivorous Host.</title>
        <authorList>
            <person name="O'Donnell M.M."/>
            <person name="Harris H.M."/>
            <person name="O'Toole P.W."/>
            <person name="Ross R.P."/>
        </authorList>
    </citation>
    <scope>NUCLEOTIDE SEQUENCE [LARGE SCALE GENOMIC DNA]</scope>
    <source>
        <strain evidence="17 18">DPC 6820</strain>
    </source>
</reference>
<dbReference type="InterPro" id="IPR030854">
    <property type="entry name" value="RNase_J_bac"/>
</dbReference>
<evidence type="ECO:0000256" key="9">
    <source>
        <dbReference type="ARBA" id="ARBA00022839"/>
    </source>
</evidence>
<evidence type="ECO:0000256" key="8">
    <source>
        <dbReference type="ARBA" id="ARBA00022833"/>
    </source>
</evidence>
<dbReference type="GO" id="GO:0006364">
    <property type="term" value="P:rRNA processing"/>
    <property type="evidence" value="ECO:0007669"/>
    <property type="project" value="UniProtKB-UniRule"/>
</dbReference>
<proteinExistence type="inferred from homology"/>
<feature type="domain" description="Metallo-beta-lactamase" evidence="16">
    <location>
        <begin position="16"/>
        <end position="212"/>
    </location>
</feature>
<dbReference type="GO" id="GO:0005737">
    <property type="term" value="C:cytoplasm"/>
    <property type="evidence" value="ECO:0007669"/>
    <property type="project" value="UniProtKB-SubCell"/>
</dbReference>
<dbReference type="InterPro" id="IPR001279">
    <property type="entry name" value="Metallo-B-lactamas"/>
</dbReference>
<keyword evidence="9 11" id="KW-0269">Exonuclease</keyword>
<keyword evidence="4 11" id="KW-0540">Nuclease</keyword>
<keyword evidence="18" id="KW-1185">Reference proteome</keyword>
<dbReference type="EC" id="3.1.-.-" evidence="11"/>
<keyword evidence="8 14" id="KW-0862">Zinc</keyword>
<dbReference type="CDD" id="cd07714">
    <property type="entry name" value="RNaseJ_MBL-fold"/>
    <property type="match status" value="1"/>
</dbReference>
<protein>
    <recommendedName>
        <fullName evidence="11">Ribonuclease J</fullName>
        <shortName evidence="11">RNase J</shortName>
        <ecNumber evidence="11">3.1.-.-</ecNumber>
    </recommendedName>
</protein>
<feature type="region of interest" description="Disordered" evidence="15">
    <location>
        <begin position="560"/>
        <end position="603"/>
    </location>
</feature>
<feature type="compositionally biased region" description="Polar residues" evidence="15">
    <location>
        <begin position="593"/>
        <end position="603"/>
    </location>
</feature>
<dbReference type="PATRIC" id="fig|1392007.3.peg.287"/>
<dbReference type="HAMAP" id="MF_01491">
    <property type="entry name" value="RNase_J_bact"/>
    <property type="match status" value="1"/>
</dbReference>
<feature type="binding site" evidence="14">
    <location>
        <position position="160"/>
    </location>
    <ligand>
        <name>Zn(2+)</name>
        <dbReference type="ChEBI" id="CHEBI:29105"/>
        <label>1</label>
        <note>catalytic</note>
    </ligand>
</feature>
<name>V7HZZ2_9LACO</name>
<dbReference type="Pfam" id="PF07521">
    <property type="entry name" value="RMMBL"/>
    <property type="match status" value="1"/>
</dbReference>
<evidence type="ECO:0000259" key="16">
    <source>
        <dbReference type="SMART" id="SM00849"/>
    </source>
</evidence>
<evidence type="ECO:0000256" key="3">
    <source>
        <dbReference type="ARBA" id="ARBA00022552"/>
    </source>
</evidence>
<feature type="binding site" evidence="14">
    <location>
        <position position="440"/>
    </location>
    <ligand>
        <name>Ca(2+)</name>
        <dbReference type="ChEBI" id="CHEBI:29108"/>
    </ligand>
</feature>
<dbReference type="Pfam" id="PF17770">
    <property type="entry name" value="RNase_J_C"/>
    <property type="match status" value="1"/>
</dbReference>
<dbReference type="Proteomes" id="UP000018559">
    <property type="component" value="Unassembled WGS sequence"/>
</dbReference>
<feature type="binding site" evidence="14">
    <location>
        <position position="71"/>
    </location>
    <ligand>
        <name>Zn(2+)</name>
        <dbReference type="ChEBI" id="CHEBI:29105"/>
        <label>1</label>
        <note>catalytic</note>
    </ligand>
</feature>
<dbReference type="EMBL" id="AWWH01000040">
    <property type="protein sequence ID" value="ETA74845.1"/>
    <property type="molecule type" value="Genomic_DNA"/>
</dbReference>
<comment type="caution">
    <text evidence="17">The sequence shown here is derived from an EMBL/GenBank/DDBJ whole genome shotgun (WGS) entry which is preliminary data.</text>
</comment>
<feature type="binding site" evidence="14">
    <location>
        <position position="69"/>
    </location>
    <ligand>
        <name>Zn(2+)</name>
        <dbReference type="ChEBI" id="CHEBI:29105"/>
        <label>1</label>
        <note>catalytic</note>
    </ligand>
</feature>
<dbReference type="GO" id="GO:0008270">
    <property type="term" value="F:zinc ion binding"/>
    <property type="evidence" value="ECO:0007669"/>
    <property type="project" value="InterPro"/>
</dbReference>
<sequence>MSTIKIVPLGGVRENAKNMYAVEIDDRIFILDCGLKYPENELLGIDIVIPDFEYLKQNKRRIVGVFLTHGHADAIGALPYFVSEFNVPVFGSELTLALAKIYCENEGLTKKFGDFHVINAETEIEFGDVIVSFFKTSHSIPESLGIVLKTDEGNIVYTGDFKFDQTAAKGYQTDLGRLAQIGQEGVLALLSDSANADNPTEIANEQEVYNFISETFEYRPGRIVVACVASNILRVQQILNAAAENERKVALTGHDIEKIVRTAMQRKKLTLPSDDLLIDINKIDDYADDELVILETGRSGEPLKSLQKMALGRHRYVNLHEGDQVLITTTPSHAMDTAMARTRDLIYRSGADVRSISEEFNTSGHASRNDLQLLMNLLKPEYVFPIQGEYRLMAANGRHAQELGIPAENVFLLNKGDVAEYTNGKMLVASSVEVGDTMIDGIGVGDIGNIVLRDRKILSEDGIFVAVVTIDRRKKKIVDTPKLTSRGFVYVKTSRDLMTEASEIVKKAVQSNLDNKEFDWSHLKQDVREQLNRFLYEQTKRRPVILPVIMEINQYRNFGKKNSKNNLESKKNSKIKASKKSMKKSAKDKNKQVKPNRSVNKRV</sequence>
<dbReference type="Pfam" id="PF22505">
    <property type="entry name" value="RNase_J_b_CASP"/>
    <property type="match status" value="1"/>
</dbReference>
<dbReference type="InterPro" id="IPR041636">
    <property type="entry name" value="RNase_J_C"/>
</dbReference>
<dbReference type="InterPro" id="IPR055132">
    <property type="entry name" value="RNase_J_b_CASP"/>
</dbReference>
<keyword evidence="6 11" id="KW-0255">Endonuclease</keyword>